<comment type="caution">
    <text evidence="2">The sequence shown here is derived from an EMBL/GenBank/DDBJ whole genome shotgun (WGS) entry which is preliminary data.</text>
</comment>
<dbReference type="Proteomes" id="UP000825729">
    <property type="component" value="Unassembled WGS sequence"/>
</dbReference>
<sequence>MKEWNGRGGMERDGMEWREGRNGGMEELKEWNGRGRIWKWKEWREEGGMDEMEEMEEDKEWTERVEGREWGNGEWKDKG</sequence>
<evidence type="ECO:0000313" key="3">
    <source>
        <dbReference type="Proteomes" id="UP000825729"/>
    </source>
</evidence>
<proteinExistence type="predicted"/>
<accession>A0AAV7E3K6</accession>
<feature type="region of interest" description="Disordered" evidence="1">
    <location>
        <begin position="1"/>
        <end position="24"/>
    </location>
</feature>
<feature type="compositionally biased region" description="Basic and acidic residues" evidence="1">
    <location>
        <begin position="61"/>
        <end position="79"/>
    </location>
</feature>
<evidence type="ECO:0000313" key="2">
    <source>
        <dbReference type="EMBL" id="KAG9442436.1"/>
    </source>
</evidence>
<dbReference type="EMBL" id="JAINDJ010000007">
    <property type="protein sequence ID" value="KAG9442436.1"/>
    <property type="molecule type" value="Genomic_DNA"/>
</dbReference>
<reference evidence="2 3" key="1">
    <citation type="submission" date="2021-07" db="EMBL/GenBank/DDBJ databases">
        <title>The Aristolochia fimbriata genome: insights into angiosperm evolution, floral development and chemical biosynthesis.</title>
        <authorList>
            <person name="Jiao Y."/>
        </authorList>
    </citation>
    <scope>NUCLEOTIDE SEQUENCE [LARGE SCALE GENOMIC DNA]</scope>
    <source>
        <strain evidence="2">IBCAS-2021</strain>
        <tissue evidence="2">Leaf</tissue>
    </source>
</reference>
<keyword evidence="3" id="KW-1185">Reference proteome</keyword>
<name>A0AAV7E3K6_ARIFI</name>
<protein>
    <submittedName>
        <fullName evidence="2">Uncharacterized protein</fullName>
    </submittedName>
</protein>
<feature type="region of interest" description="Disordered" evidence="1">
    <location>
        <begin position="49"/>
        <end position="79"/>
    </location>
</feature>
<evidence type="ECO:0000256" key="1">
    <source>
        <dbReference type="SAM" id="MobiDB-lite"/>
    </source>
</evidence>
<gene>
    <name evidence="2" type="ORF">H6P81_018290</name>
</gene>
<feature type="compositionally biased region" description="Acidic residues" evidence="1">
    <location>
        <begin position="49"/>
        <end position="60"/>
    </location>
</feature>
<dbReference type="AlphaFoldDB" id="A0AAV7E3K6"/>
<organism evidence="2 3">
    <name type="scientific">Aristolochia fimbriata</name>
    <name type="common">White veined hardy Dutchman's pipe vine</name>
    <dbReference type="NCBI Taxonomy" id="158543"/>
    <lineage>
        <taxon>Eukaryota</taxon>
        <taxon>Viridiplantae</taxon>
        <taxon>Streptophyta</taxon>
        <taxon>Embryophyta</taxon>
        <taxon>Tracheophyta</taxon>
        <taxon>Spermatophyta</taxon>
        <taxon>Magnoliopsida</taxon>
        <taxon>Magnoliidae</taxon>
        <taxon>Piperales</taxon>
        <taxon>Aristolochiaceae</taxon>
        <taxon>Aristolochia</taxon>
    </lineage>
</organism>